<feature type="compositionally biased region" description="Polar residues" evidence="1">
    <location>
        <begin position="33"/>
        <end position="47"/>
    </location>
</feature>
<sequence>MRGLTNSQLKLQEGLSEVLAGQGHLNFRIEPTSTAETHENAPTQTLSARRPEKVRLFFGNKKAPPD</sequence>
<reference evidence="2 3" key="1">
    <citation type="submission" date="2019-09" db="EMBL/GenBank/DDBJ databases">
        <authorList>
            <person name="Chandra G."/>
            <person name="Truman W A."/>
        </authorList>
    </citation>
    <scope>NUCLEOTIDE SEQUENCE [LARGE SCALE GENOMIC DNA]</scope>
    <source>
        <strain evidence="2">PS718</strain>
    </source>
</reference>
<organism evidence="2 3">
    <name type="scientific">Pseudomonas fluorescens</name>
    <dbReference type="NCBI Taxonomy" id="294"/>
    <lineage>
        <taxon>Bacteria</taxon>
        <taxon>Pseudomonadati</taxon>
        <taxon>Pseudomonadota</taxon>
        <taxon>Gammaproteobacteria</taxon>
        <taxon>Pseudomonadales</taxon>
        <taxon>Pseudomonadaceae</taxon>
        <taxon>Pseudomonas</taxon>
    </lineage>
</organism>
<dbReference type="EMBL" id="CABVHX010000019">
    <property type="protein sequence ID" value="VVO17591.1"/>
    <property type="molecule type" value="Genomic_DNA"/>
</dbReference>
<proteinExistence type="predicted"/>
<evidence type="ECO:0000256" key="1">
    <source>
        <dbReference type="SAM" id="MobiDB-lite"/>
    </source>
</evidence>
<evidence type="ECO:0000313" key="2">
    <source>
        <dbReference type="EMBL" id="VVO17591.1"/>
    </source>
</evidence>
<accession>A0A5E7DMK9</accession>
<dbReference type="Proteomes" id="UP000325375">
    <property type="component" value="Unassembled WGS sequence"/>
</dbReference>
<protein>
    <submittedName>
        <fullName evidence="2">Uncharacterized protein</fullName>
    </submittedName>
</protein>
<feature type="region of interest" description="Disordered" evidence="1">
    <location>
        <begin position="33"/>
        <end position="52"/>
    </location>
</feature>
<evidence type="ECO:0000313" key="3">
    <source>
        <dbReference type="Proteomes" id="UP000325375"/>
    </source>
</evidence>
<name>A0A5E7DMK9_PSEFL</name>
<gene>
    <name evidence="2" type="ORF">PS718_03944</name>
</gene>
<dbReference type="AlphaFoldDB" id="A0A5E7DMK9"/>